<dbReference type="GO" id="GO:0033178">
    <property type="term" value="C:proton-transporting two-sector ATPase complex, catalytic domain"/>
    <property type="evidence" value="ECO:0007669"/>
    <property type="project" value="InterPro"/>
</dbReference>
<dbReference type="RefSeq" id="WP_125182572.1">
    <property type="nucleotide sequence ID" value="NZ_QZMU01000002.1"/>
</dbReference>
<reference evidence="6 7" key="1">
    <citation type="journal article" date="2010" name="Int. J. Syst. Evol. Microbiol.">
        <title>Thiohalobacter thiocyanaticus gen. nov., sp. nov., a moderately halophilic, sulfur-oxidizing gammaproteobacterium from hypersaline lakes, that utilizes thiocyanate.</title>
        <authorList>
            <person name="Sorokin D.Y."/>
            <person name="Kovaleva O.L."/>
            <person name="Tourova T.P."/>
            <person name="Muyzer G."/>
        </authorList>
    </citation>
    <scope>NUCLEOTIDE SEQUENCE [LARGE SCALE GENOMIC DNA]</scope>
    <source>
        <strain evidence="6 7">Hrh1</strain>
    </source>
</reference>
<evidence type="ECO:0000313" key="6">
    <source>
        <dbReference type="EMBL" id="RRQ20009.1"/>
    </source>
</evidence>
<organism evidence="6 7">
    <name type="scientific">Thiohalobacter thiocyanaticus</name>
    <dbReference type="NCBI Taxonomy" id="585455"/>
    <lineage>
        <taxon>Bacteria</taxon>
        <taxon>Pseudomonadati</taxon>
        <taxon>Pseudomonadota</taxon>
        <taxon>Gammaproteobacteria</taxon>
        <taxon>Thiohalobacterales</taxon>
        <taxon>Thiohalobacteraceae</taxon>
        <taxon>Thiohalobacter</taxon>
    </lineage>
</organism>
<keyword evidence="5" id="KW-0175">Coiled coil</keyword>
<comment type="caution">
    <text evidence="6">The sequence shown here is derived from an EMBL/GenBank/DDBJ whole genome shotgun (WGS) entry which is preliminary data.</text>
</comment>
<name>A0A426QE46_9GAMM</name>
<gene>
    <name evidence="6" type="ORF">D6C00_14715</name>
</gene>
<comment type="similarity">
    <text evidence="1">Belongs to the V-ATPase E subunit family.</text>
</comment>
<dbReference type="AlphaFoldDB" id="A0A426QE46"/>
<dbReference type="Pfam" id="PF01991">
    <property type="entry name" value="vATP-synt_E"/>
    <property type="match status" value="1"/>
</dbReference>
<feature type="coiled-coil region" evidence="5">
    <location>
        <begin position="25"/>
        <end position="78"/>
    </location>
</feature>
<keyword evidence="4" id="KW-0406">Ion transport</keyword>
<keyword evidence="7" id="KW-1185">Reference proteome</keyword>
<accession>A0A426QE46</accession>
<evidence type="ECO:0000256" key="2">
    <source>
        <dbReference type="ARBA" id="ARBA00020756"/>
    </source>
</evidence>
<proteinExistence type="inferred from homology"/>
<keyword evidence="3" id="KW-0813">Transport</keyword>
<evidence type="ECO:0000256" key="4">
    <source>
        <dbReference type="ARBA" id="ARBA00023065"/>
    </source>
</evidence>
<dbReference type="InterPro" id="IPR002842">
    <property type="entry name" value="ATPase_V1_Esu"/>
</dbReference>
<dbReference type="EMBL" id="QZMU01000002">
    <property type="protein sequence ID" value="RRQ20009.1"/>
    <property type="molecule type" value="Genomic_DNA"/>
</dbReference>
<dbReference type="Proteomes" id="UP000287798">
    <property type="component" value="Unassembled WGS sequence"/>
</dbReference>
<sequence>MTPDVQTSTEALRRLIRESAEAQCRDIEQQTRTEARDLLRRARREARERVHQAIEHERQQHTERLDHARAALESHERQQLLETTRRTLSRAWQELEGMLAALWQAHECRGEWVRSLFEQALERLPAGHWRIEHPVPFPEEIDSDWQRRLREHCGEEPEWIARAEISAGLRIRVGGVHLDATLDGLLADRALLEARLLDHIEHCIDSEQGDTPHG</sequence>
<evidence type="ECO:0000256" key="5">
    <source>
        <dbReference type="SAM" id="Coils"/>
    </source>
</evidence>
<dbReference type="OrthoDB" id="5765021at2"/>
<protein>
    <recommendedName>
        <fullName evidence="2">V-type ATP synthase subunit E</fullName>
    </recommendedName>
</protein>
<evidence type="ECO:0000256" key="3">
    <source>
        <dbReference type="ARBA" id="ARBA00022448"/>
    </source>
</evidence>
<dbReference type="GO" id="GO:0046961">
    <property type="term" value="F:proton-transporting ATPase activity, rotational mechanism"/>
    <property type="evidence" value="ECO:0007669"/>
    <property type="project" value="InterPro"/>
</dbReference>
<evidence type="ECO:0000313" key="7">
    <source>
        <dbReference type="Proteomes" id="UP000287798"/>
    </source>
</evidence>
<evidence type="ECO:0000256" key="1">
    <source>
        <dbReference type="ARBA" id="ARBA00005901"/>
    </source>
</evidence>